<dbReference type="Gene3D" id="1.20.120.1150">
    <property type="match status" value="1"/>
</dbReference>
<evidence type="ECO:0000256" key="4">
    <source>
        <dbReference type="ARBA" id="ARBA00022490"/>
    </source>
</evidence>
<comment type="catalytic activity">
    <reaction evidence="1 7">
        <text>[protein]-peptidylproline (omega=180) = [protein]-peptidylproline (omega=0)</text>
        <dbReference type="Rhea" id="RHEA:16237"/>
        <dbReference type="Rhea" id="RHEA-COMP:10747"/>
        <dbReference type="Rhea" id="RHEA-COMP:10748"/>
        <dbReference type="ChEBI" id="CHEBI:83833"/>
        <dbReference type="ChEBI" id="CHEBI:83834"/>
        <dbReference type="EC" id="5.2.1.8"/>
    </reaction>
</comment>
<dbReference type="GO" id="GO:0003755">
    <property type="term" value="F:peptidyl-prolyl cis-trans isomerase activity"/>
    <property type="evidence" value="ECO:0007669"/>
    <property type="project" value="UniProtKB-KW"/>
</dbReference>
<keyword evidence="10" id="KW-1185">Reference proteome</keyword>
<dbReference type="GeneID" id="92382105"/>
<keyword evidence="4 7" id="KW-0963">Cytoplasm</keyword>
<dbReference type="Pfam" id="PF03095">
    <property type="entry name" value="PTPA"/>
    <property type="match status" value="2"/>
</dbReference>
<dbReference type="Proteomes" id="UP000195570">
    <property type="component" value="Unassembled WGS sequence"/>
</dbReference>
<evidence type="ECO:0000313" key="10">
    <source>
        <dbReference type="Proteomes" id="UP000195570"/>
    </source>
</evidence>
<dbReference type="GO" id="GO:0005634">
    <property type="term" value="C:nucleus"/>
    <property type="evidence" value="ECO:0007669"/>
    <property type="project" value="TreeGrafter"/>
</dbReference>
<comment type="caution">
    <text evidence="9">The sequence shown here is derived from an EMBL/GenBank/DDBJ whole genome shotgun (WGS) entry which is preliminary data.</text>
</comment>
<accession>A0A1G4I6N8</accession>
<keyword evidence="5 7" id="KW-0697">Rotamase</keyword>
<proteinExistence type="inferred from homology"/>
<dbReference type="EMBL" id="CZPT02000746">
    <property type="protein sequence ID" value="SCU67455.1"/>
    <property type="molecule type" value="Genomic_DNA"/>
</dbReference>
<dbReference type="InterPro" id="IPR004327">
    <property type="entry name" value="Phstyr_phstse_ac"/>
</dbReference>
<comment type="subcellular location">
    <subcellularLocation>
        <location evidence="2 7">Cytoplasm</location>
    </subcellularLocation>
</comment>
<evidence type="ECO:0000256" key="6">
    <source>
        <dbReference type="ARBA" id="ARBA00023235"/>
    </source>
</evidence>
<comment type="function">
    <text evidence="7">PPIases accelerate the folding of proteins. It catalyzes the cis-trans isomerization of proline imidic peptide bonds in oligopeptides.</text>
</comment>
<name>A0A1G4I6N8_TRYEQ</name>
<dbReference type="GO" id="GO:0005737">
    <property type="term" value="C:cytoplasm"/>
    <property type="evidence" value="ECO:0007669"/>
    <property type="project" value="UniProtKB-SubCell"/>
</dbReference>
<dbReference type="PIRSF" id="PIRSF016325">
    <property type="entry name" value="Phstyr_phstse_ac"/>
    <property type="match status" value="1"/>
</dbReference>
<dbReference type="AlphaFoldDB" id="A0A1G4I6N8"/>
<protein>
    <recommendedName>
        <fullName evidence="7">Serine/threonine-protein phosphatase 2A activator</fullName>
        <ecNumber evidence="7">5.2.1.8</ecNumber>
    </recommendedName>
    <alternativeName>
        <fullName evidence="7">Phosphotyrosyl phosphatase activator</fullName>
    </alternativeName>
</protein>
<dbReference type="PANTHER" id="PTHR10012">
    <property type="entry name" value="SERINE/THREONINE-PROTEIN PHOSPHATASE 2A REGULATORY SUBUNIT B"/>
    <property type="match status" value="1"/>
</dbReference>
<feature type="region of interest" description="Disordered" evidence="8">
    <location>
        <begin position="289"/>
        <end position="312"/>
    </location>
</feature>
<evidence type="ECO:0000256" key="2">
    <source>
        <dbReference type="ARBA" id="ARBA00004496"/>
    </source>
</evidence>
<dbReference type="VEuPathDB" id="TriTrypDB:TEOVI_000817100"/>
<dbReference type="InterPro" id="IPR043170">
    <property type="entry name" value="PTPA_C_lid"/>
</dbReference>
<dbReference type="PANTHER" id="PTHR10012:SF0">
    <property type="entry name" value="SERINE_THREONINE-PROTEIN PHOSPHATASE 2A ACTIVATOR"/>
    <property type="match status" value="1"/>
</dbReference>
<dbReference type="InterPro" id="IPR037218">
    <property type="entry name" value="PTPA_sf"/>
</dbReference>
<dbReference type="GO" id="GO:0008160">
    <property type="term" value="F:protein tyrosine phosphatase activator activity"/>
    <property type="evidence" value="ECO:0007669"/>
    <property type="project" value="TreeGrafter"/>
</dbReference>
<dbReference type="SUPFAM" id="SSF140984">
    <property type="entry name" value="PTPA-like"/>
    <property type="match status" value="1"/>
</dbReference>
<evidence type="ECO:0000256" key="1">
    <source>
        <dbReference type="ARBA" id="ARBA00000971"/>
    </source>
</evidence>
<gene>
    <name evidence="9" type="ORF">TEOVI_000817100</name>
</gene>
<dbReference type="RefSeq" id="XP_067078769.1">
    <property type="nucleotide sequence ID" value="XM_067222668.1"/>
</dbReference>
<evidence type="ECO:0000256" key="5">
    <source>
        <dbReference type="ARBA" id="ARBA00023110"/>
    </source>
</evidence>
<organism evidence="9 10">
    <name type="scientific">Trypanosoma equiperdum</name>
    <dbReference type="NCBI Taxonomy" id="5694"/>
    <lineage>
        <taxon>Eukaryota</taxon>
        <taxon>Discoba</taxon>
        <taxon>Euglenozoa</taxon>
        <taxon>Kinetoplastea</taxon>
        <taxon>Metakinetoplastina</taxon>
        <taxon>Trypanosomatida</taxon>
        <taxon>Trypanosomatidae</taxon>
        <taxon>Trypanosoma</taxon>
    </lineage>
</organism>
<dbReference type="GO" id="GO:0007052">
    <property type="term" value="P:mitotic spindle organization"/>
    <property type="evidence" value="ECO:0007669"/>
    <property type="project" value="TreeGrafter"/>
</dbReference>
<keyword evidence="6 7" id="KW-0413">Isomerase</keyword>
<comment type="similarity">
    <text evidence="3 7">Belongs to the PTPA-type PPIase family.</text>
</comment>
<evidence type="ECO:0000256" key="3">
    <source>
        <dbReference type="ARBA" id="ARBA00011019"/>
    </source>
</evidence>
<evidence type="ECO:0000256" key="8">
    <source>
        <dbReference type="SAM" id="MobiDB-lite"/>
    </source>
</evidence>
<dbReference type="EC" id="5.2.1.8" evidence="7"/>
<evidence type="ECO:0000256" key="7">
    <source>
        <dbReference type="RuleBase" id="RU361210"/>
    </source>
</evidence>
<dbReference type="GO" id="GO:0000159">
    <property type="term" value="C:protein phosphatase type 2A complex"/>
    <property type="evidence" value="ECO:0007669"/>
    <property type="project" value="TreeGrafter"/>
</dbReference>
<dbReference type="CDD" id="cd04087">
    <property type="entry name" value="PTPA"/>
    <property type="match status" value="1"/>
</dbReference>
<sequence>MSQVAGNPHVPRKYILEKPQLVETFHSSPSFAKIVSYVQCCAEAVEEMSRSAWLQQRREEKHPTIAFFTDVFFPHLRSIVASIPLEDMKQQRFGNRSFRVFHSRLEENIFDLMRGLVATLNRGLEDTTERQNRDISAGEVLKEARANENGDDPLVLELAEYMKDAFGNSVRIDYGTGHELHFFIVMLICMQECGDNGAPLQSDVPVVVPHKVQRPPPPPVEQRDALLQLRRAMVFDVFSAYLSFMRHLQHHYKLEPAGSHGVWGLDDYHHLPFVFGASQLINKEVPTATPETTTNANNNAENGSENSNGNANHELILPKHVCEADIVRRHAEEYLYFAQVLWVIENKSGPFFEHSSMLYNISGVDSWKKTYTGMVKMYAAEVLLKFNVVQHLLFGEHLPWPEQQ</sequence>
<evidence type="ECO:0000313" key="9">
    <source>
        <dbReference type="EMBL" id="SCU67455.1"/>
    </source>
</evidence>
<reference evidence="9" key="1">
    <citation type="submission" date="2016-09" db="EMBL/GenBank/DDBJ databases">
        <authorList>
            <person name="Hebert L."/>
            <person name="Moumen B."/>
        </authorList>
    </citation>
    <scope>NUCLEOTIDE SEQUENCE [LARGE SCALE GENOMIC DNA]</scope>
    <source>
        <strain evidence="9">OVI</strain>
    </source>
</reference>